<evidence type="ECO:0000313" key="2">
    <source>
        <dbReference type="Proteomes" id="UP001221142"/>
    </source>
</evidence>
<protein>
    <submittedName>
        <fullName evidence="1">Uncharacterized protein</fullName>
    </submittedName>
</protein>
<gene>
    <name evidence="1" type="ORF">FB45DRAFT_929353</name>
</gene>
<feature type="non-terminal residue" evidence="1">
    <location>
        <position position="245"/>
    </location>
</feature>
<sequence length="245" mass="27774">CIPRLLLVAHRVLVWIEPILYRVISLTGTEHSKLLLTFRTKPTDFLRTRVRHVFADIPGAASTFTVNQVLRRTTELQSLAVLSRTAPSVLDHLKPLRLQRLAIVLEPLFTEAGGTVDLTLPMFASLTHLDLFDPLLNLTDGGWTSKLSVLPALTHLALSRDCITSELDRRIRVFVLMDASGVQLGQRGEEVMFVDDERCVIMSLSSQEYRRDWEVGVWGGADFWVQRRGEIEPKSRHWIIPEDGI</sequence>
<evidence type="ECO:0000313" key="1">
    <source>
        <dbReference type="EMBL" id="KAJ7621498.1"/>
    </source>
</evidence>
<comment type="caution">
    <text evidence="1">The sequence shown here is derived from an EMBL/GenBank/DDBJ whole genome shotgun (WGS) entry which is preliminary data.</text>
</comment>
<accession>A0AAD7BID7</accession>
<keyword evidence="2" id="KW-1185">Reference proteome</keyword>
<reference evidence="1" key="1">
    <citation type="submission" date="2023-03" db="EMBL/GenBank/DDBJ databases">
        <title>Massive genome expansion in bonnet fungi (Mycena s.s.) driven by repeated elements and novel gene families across ecological guilds.</title>
        <authorList>
            <consortium name="Lawrence Berkeley National Laboratory"/>
            <person name="Harder C.B."/>
            <person name="Miyauchi S."/>
            <person name="Viragh M."/>
            <person name="Kuo A."/>
            <person name="Thoen E."/>
            <person name="Andreopoulos B."/>
            <person name="Lu D."/>
            <person name="Skrede I."/>
            <person name="Drula E."/>
            <person name="Henrissat B."/>
            <person name="Morin E."/>
            <person name="Kohler A."/>
            <person name="Barry K."/>
            <person name="LaButti K."/>
            <person name="Morin E."/>
            <person name="Salamov A."/>
            <person name="Lipzen A."/>
            <person name="Mereny Z."/>
            <person name="Hegedus B."/>
            <person name="Baldrian P."/>
            <person name="Stursova M."/>
            <person name="Weitz H."/>
            <person name="Taylor A."/>
            <person name="Grigoriev I.V."/>
            <person name="Nagy L.G."/>
            <person name="Martin F."/>
            <person name="Kauserud H."/>
        </authorList>
    </citation>
    <scope>NUCLEOTIDE SEQUENCE</scope>
    <source>
        <strain evidence="1">9284</strain>
    </source>
</reference>
<dbReference type="AlphaFoldDB" id="A0AAD7BID7"/>
<dbReference type="Proteomes" id="UP001221142">
    <property type="component" value="Unassembled WGS sequence"/>
</dbReference>
<organism evidence="1 2">
    <name type="scientific">Roridomyces roridus</name>
    <dbReference type="NCBI Taxonomy" id="1738132"/>
    <lineage>
        <taxon>Eukaryota</taxon>
        <taxon>Fungi</taxon>
        <taxon>Dikarya</taxon>
        <taxon>Basidiomycota</taxon>
        <taxon>Agaricomycotina</taxon>
        <taxon>Agaricomycetes</taxon>
        <taxon>Agaricomycetidae</taxon>
        <taxon>Agaricales</taxon>
        <taxon>Marasmiineae</taxon>
        <taxon>Mycenaceae</taxon>
        <taxon>Roridomyces</taxon>
    </lineage>
</organism>
<proteinExistence type="predicted"/>
<name>A0AAD7BID7_9AGAR</name>
<dbReference type="EMBL" id="JARKIF010000016">
    <property type="protein sequence ID" value="KAJ7621498.1"/>
    <property type="molecule type" value="Genomic_DNA"/>
</dbReference>